<evidence type="ECO:0000259" key="1">
    <source>
        <dbReference type="Pfam" id="PF10615"/>
    </source>
</evidence>
<dbReference type="InterPro" id="IPR037119">
    <property type="entry name" value="Haem_oxidase_HugZ-like_sf"/>
</dbReference>
<dbReference type="Gene3D" id="2.30.110.10">
    <property type="entry name" value="Electron Transport, Fmn-binding Protein, Chain A"/>
    <property type="match status" value="1"/>
</dbReference>
<dbReference type="PANTHER" id="PTHR13343">
    <property type="entry name" value="CREG1 PROTEIN"/>
    <property type="match status" value="1"/>
</dbReference>
<gene>
    <name evidence="3" type="ORF">EV700_2856</name>
</gene>
<dbReference type="RefSeq" id="WP_130414996.1">
    <property type="nucleotide sequence ID" value="NZ_SHKX01000015.1"/>
</dbReference>
<feature type="domain" description="DUF2470" evidence="1">
    <location>
        <begin position="159"/>
        <end position="230"/>
    </location>
</feature>
<proteinExistence type="predicted"/>
<dbReference type="EMBL" id="SHKX01000015">
    <property type="protein sequence ID" value="RZU36992.1"/>
    <property type="molecule type" value="Genomic_DNA"/>
</dbReference>
<feature type="domain" description="CREG-like beta-barrel" evidence="2">
    <location>
        <begin position="3"/>
        <end position="145"/>
    </location>
</feature>
<dbReference type="InterPro" id="IPR012349">
    <property type="entry name" value="Split_barrel_FMN-bd"/>
</dbReference>
<dbReference type="InterPro" id="IPR055343">
    <property type="entry name" value="CREG_beta-barrel"/>
</dbReference>
<dbReference type="GO" id="GO:0005737">
    <property type="term" value="C:cytoplasm"/>
    <property type="evidence" value="ECO:0007669"/>
    <property type="project" value="UniProtKB-ARBA"/>
</dbReference>
<protein>
    <submittedName>
        <fullName evidence="3">Uncharacterized protein</fullName>
    </submittedName>
</protein>
<evidence type="ECO:0000259" key="2">
    <source>
        <dbReference type="Pfam" id="PF13883"/>
    </source>
</evidence>
<evidence type="ECO:0000313" key="4">
    <source>
        <dbReference type="Proteomes" id="UP000292423"/>
    </source>
</evidence>
<dbReference type="OrthoDB" id="9776211at2"/>
<dbReference type="Pfam" id="PF13883">
    <property type="entry name" value="CREG_beta-barrel"/>
    <property type="match status" value="1"/>
</dbReference>
<sequence length="241" mass="26740">MSAVRDARLLMQSSTRAVLATLGQEPVAGFPLTSAVPYCLDSAGRPLLLISRLARHTQHVQQDGRVSLFVQGEGSDIQASPRISIAGNLEPLSEADINDAAGRYYRYFPHTQDFHRIYDFSFWRLLPVRAHFIAGFAKVAWVEGQDLLAANPFDRTTESDMVQHMNDDHADALPLYCRQAGVVMPEGVAPVMTGIDAEGFHLRQGDRIVYIRFPRPVSTPLEVRQTLVALLKSARTGENPE</sequence>
<name>A0A4Q7YHJ0_9GAMM</name>
<dbReference type="AlphaFoldDB" id="A0A4Q7YHJ0"/>
<reference evidence="3 4" key="1">
    <citation type="submission" date="2019-02" db="EMBL/GenBank/DDBJ databases">
        <title>Genomic Encyclopedia of Type Strains, Phase IV (KMG-IV): sequencing the most valuable type-strain genomes for metagenomic binning, comparative biology and taxonomic classification.</title>
        <authorList>
            <person name="Goeker M."/>
        </authorList>
    </citation>
    <scope>NUCLEOTIDE SEQUENCE [LARGE SCALE GENOMIC DNA]</scope>
    <source>
        <strain evidence="3 4">DSM 105135</strain>
    </source>
</reference>
<dbReference type="PANTHER" id="PTHR13343:SF17">
    <property type="entry name" value="CELLULAR REPRESSOR OF E1A-STIMULATED GENES, ISOFORM A"/>
    <property type="match status" value="1"/>
</dbReference>
<keyword evidence="4" id="KW-1185">Reference proteome</keyword>
<evidence type="ECO:0000313" key="3">
    <source>
        <dbReference type="EMBL" id="RZU36992.1"/>
    </source>
</evidence>
<dbReference type="Gene3D" id="3.20.180.10">
    <property type="entry name" value="PNP-oxidase-like"/>
    <property type="match status" value="1"/>
</dbReference>
<comment type="caution">
    <text evidence="3">The sequence shown here is derived from an EMBL/GenBank/DDBJ whole genome shotgun (WGS) entry which is preliminary data.</text>
</comment>
<organism evidence="3 4">
    <name type="scientific">Fluviicoccus keumensis</name>
    <dbReference type="NCBI Taxonomy" id="1435465"/>
    <lineage>
        <taxon>Bacteria</taxon>
        <taxon>Pseudomonadati</taxon>
        <taxon>Pseudomonadota</taxon>
        <taxon>Gammaproteobacteria</taxon>
        <taxon>Moraxellales</taxon>
        <taxon>Moraxellaceae</taxon>
        <taxon>Fluviicoccus</taxon>
    </lineage>
</organism>
<accession>A0A4Q7YHJ0</accession>
<dbReference type="SUPFAM" id="SSF50475">
    <property type="entry name" value="FMN-binding split barrel"/>
    <property type="match status" value="1"/>
</dbReference>
<dbReference type="InterPro" id="IPR019595">
    <property type="entry name" value="DUF2470"/>
</dbReference>
<dbReference type="Proteomes" id="UP000292423">
    <property type="component" value="Unassembled WGS sequence"/>
</dbReference>
<dbReference type="Pfam" id="PF10615">
    <property type="entry name" value="DUF2470"/>
    <property type="match status" value="1"/>
</dbReference>